<dbReference type="GO" id="GO:0005634">
    <property type="term" value="C:nucleus"/>
    <property type="evidence" value="ECO:0007669"/>
    <property type="project" value="TreeGrafter"/>
</dbReference>
<dbReference type="Pfam" id="PF00581">
    <property type="entry name" value="Rhodanese"/>
    <property type="match status" value="1"/>
</dbReference>
<dbReference type="Gene3D" id="3.40.250.10">
    <property type="entry name" value="Rhodanese-like domain"/>
    <property type="match status" value="1"/>
</dbReference>
<dbReference type="GO" id="GO:0005737">
    <property type="term" value="C:cytoplasm"/>
    <property type="evidence" value="ECO:0007669"/>
    <property type="project" value="TreeGrafter"/>
</dbReference>
<proteinExistence type="predicted"/>
<evidence type="ECO:0000259" key="1">
    <source>
        <dbReference type="PROSITE" id="PS50206"/>
    </source>
</evidence>
<keyword evidence="3" id="KW-1185">Reference proteome</keyword>
<dbReference type="SMART" id="SM00450">
    <property type="entry name" value="RHOD"/>
    <property type="match status" value="1"/>
</dbReference>
<name>A0A8K0JJU6_9TREE</name>
<feature type="domain" description="Rhodanese" evidence="1">
    <location>
        <begin position="23"/>
        <end position="118"/>
    </location>
</feature>
<dbReference type="GO" id="GO:0004725">
    <property type="term" value="F:protein tyrosine phosphatase activity"/>
    <property type="evidence" value="ECO:0007669"/>
    <property type="project" value="TreeGrafter"/>
</dbReference>
<dbReference type="InterPro" id="IPR001763">
    <property type="entry name" value="Rhodanese-like_dom"/>
</dbReference>
<sequence>MSFTPPYKYITASELAEKVKQADPQQVQVIDVRDDDFVGGNIVGAKNSPSNAFYDNVKELVEENKIICSLLSDCALSQVRGPKSARIYSELQKELHPDSKQEVLVLRGGFTEFAQQYKNDPALVEKYNSMYHDQ</sequence>
<organism evidence="2 3">
    <name type="scientific">Filobasidium floriforme</name>
    <dbReference type="NCBI Taxonomy" id="5210"/>
    <lineage>
        <taxon>Eukaryota</taxon>
        <taxon>Fungi</taxon>
        <taxon>Dikarya</taxon>
        <taxon>Basidiomycota</taxon>
        <taxon>Agaricomycotina</taxon>
        <taxon>Tremellomycetes</taxon>
        <taxon>Filobasidiales</taxon>
        <taxon>Filobasidiaceae</taxon>
        <taxon>Filobasidium</taxon>
    </lineage>
</organism>
<dbReference type="PROSITE" id="PS50206">
    <property type="entry name" value="RHODANESE_3"/>
    <property type="match status" value="1"/>
</dbReference>
<protein>
    <recommendedName>
        <fullName evidence="1">Rhodanese domain-containing protein</fullName>
    </recommendedName>
</protein>
<reference evidence="2" key="1">
    <citation type="submission" date="2020-04" db="EMBL/GenBank/DDBJ databases">
        <title>Analysis of mating type loci in Filobasidium floriforme.</title>
        <authorList>
            <person name="Nowrousian M."/>
        </authorList>
    </citation>
    <scope>NUCLEOTIDE SEQUENCE</scope>
    <source>
        <strain evidence="2">CBS 6242</strain>
    </source>
</reference>
<dbReference type="PANTHER" id="PTHR10828">
    <property type="entry name" value="M-PHASE INDUCER PHOSPHATASE DUAL SPECIFICITY PHOSPHATASE CDC25"/>
    <property type="match status" value="1"/>
</dbReference>
<evidence type="ECO:0000313" key="3">
    <source>
        <dbReference type="Proteomes" id="UP000812966"/>
    </source>
</evidence>
<dbReference type="InterPro" id="IPR036873">
    <property type="entry name" value="Rhodanese-like_dom_sf"/>
</dbReference>
<accession>A0A8K0JJU6</accession>
<comment type="caution">
    <text evidence="2">The sequence shown here is derived from an EMBL/GenBank/DDBJ whole genome shotgun (WGS) entry which is preliminary data.</text>
</comment>
<dbReference type="EMBL" id="JABELV010000077">
    <property type="protein sequence ID" value="KAG7532007.1"/>
    <property type="molecule type" value="Genomic_DNA"/>
</dbReference>
<gene>
    <name evidence="2" type="ORF">FFLO_03946</name>
</gene>
<dbReference type="Proteomes" id="UP000812966">
    <property type="component" value="Unassembled WGS sequence"/>
</dbReference>
<dbReference type="SUPFAM" id="SSF52821">
    <property type="entry name" value="Rhodanese/Cell cycle control phosphatase"/>
    <property type="match status" value="1"/>
</dbReference>
<dbReference type="AlphaFoldDB" id="A0A8K0JJU6"/>
<dbReference type="PANTHER" id="PTHR10828:SF38">
    <property type="entry name" value="ARSENICAL-RESISTANCE PROTEIN 2-RELATED"/>
    <property type="match status" value="1"/>
</dbReference>
<evidence type="ECO:0000313" key="2">
    <source>
        <dbReference type="EMBL" id="KAG7532007.1"/>
    </source>
</evidence>